<dbReference type="AlphaFoldDB" id="A0A9K3JD80"/>
<evidence type="ECO:0008006" key="4">
    <source>
        <dbReference type="Google" id="ProtNLM"/>
    </source>
</evidence>
<evidence type="ECO:0000313" key="2">
    <source>
        <dbReference type="EMBL" id="KAF5812879.1"/>
    </source>
</evidence>
<proteinExistence type="predicted"/>
<keyword evidence="1" id="KW-1133">Transmembrane helix</keyword>
<organism evidence="2 3">
    <name type="scientific">Helianthus annuus</name>
    <name type="common">Common sunflower</name>
    <dbReference type="NCBI Taxonomy" id="4232"/>
    <lineage>
        <taxon>Eukaryota</taxon>
        <taxon>Viridiplantae</taxon>
        <taxon>Streptophyta</taxon>
        <taxon>Embryophyta</taxon>
        <taxon>Tracheophyta</taxon>
        <taxon>Spermatophyta</taxon>
        <taxon>Magnoliopsida</taxon>
        <taxon>eudicotyledons</taxon>
        <taxon>Gunneridae</taxon>
        <taxon>Pentapetalae</taxon>
        <taxon>asterids</taxon>
        <taxon>campanulids</taxon>
        <taxon>Asterales</taxon>
        <taxon>Asteraceae</taxon>
        <taxon>Asteroideae</taxon>
        <taxon>Heliantheae alliance</taxon>
        <taxon>Heliantheae</taxon>
        <taxon>Helianthus</taxon>
    </lineage>
</organism>
<reference evidence="2" key="1">
    <citation type="journal article" date="2017" name="Nature">
        <title>The sunflower genome provides insights into oil metabolism, flowering and Asterid evolution.</title>
        <authorList>
            <person name="Badouin H."/>
            <person name="Gouzy J."/>
            <person name="Grassa C.J."/>
            <person name="Murat F."/>
            <person name="Staton S.E."/>
            <person name="Cottret L."/>
            <person name="Lelandais-Briere C."/>
            <person name="Owens G.L."/>
            <person name="Carrere S."/>
            <person name="Mayjonade B."/>
            <person name="Legrand L."/>
            <person name="Gill N."/>
            <person name="Kane N.C."/>
            <person name="Bowers J.E."/>
            <person name="Hubner S."/>
            <person name="Bellec A."/>
            <person name="Berard A."/>
            <person name="Berges H."/>
            <person name="Blanchet N."/>
            <person name="Boniface M.C."/>
            <person name="Brunel D."/>
            <person name="Catrice O."/>
            <person name="Chaidir N."/>
            <person name="Claudel C."/>
            <person name="Donnadieu C."/>
            <person name="Faraut T."/>
            <person name="Fievet G."/>
            <person name="Helmstetter N."/>
            <person name="King M."/>
            <person name="Knapp S.J."/>
            <person name="Lai Z."/>
            <person name="Le Paslier M.C."/>
            <person name="Lippi Y."/>
            <person name="Lorenzon L."/>
            <person name="Mandel J.R."/>
            <person name="Marage G."/>
            <person name="Marchand G."/>
            <person name="Marquand E."/>
            <person name="Bret-Mestries E."/>
            <person name="Morien E."/>
            <person name="Nambeesan S."/>
            <person name="Nguyen T."/>
            <person name="Pegot-Espagnet P."/>
            <person name="Pouilly N."/>
            <person name="Raftis F."/>
            <person name="Sallet E."/>
            <person name="Schiex T."/>
            <person name="Thomas J."/>
            <person name="Vandecasteele C."/>
            <person name="Vares D."/>
            <person name="Vear F."/>
            <person name="Vautrin S."/>
            <person name="Crespi M."/>
            <person name="Mangin B."/>
            <person name="Burke J.M."/>
            <person name="Salse J."/>
            <person name="Munos S."/>
            <person name="Vincourt P."/>
            <person name="Rieseberg L.H."/>
            <person name="Langlade N.B."/>
        </authorList>
    </citation>
    <scope>NUCLEOTIDE SEQUENCE</scope>
    <source>
        <tissue evidence="2">Leaves</tissue>
    </source>
</reference>
<accession>A0A9K3JD80</accession>
<feature type="transmembrane region" description="Helical" evidence="1">
    <location>
        <begin position="25"/>
        <end position="46"/>
    </location>
</feature>
<evidence type="ECO:0000313" key="3">
    <source>
        <dbReference type="Proteomes" id="UP000215914"/>
    </source>
</evidence>
<keyword evidence="1" id="KW-0812">Transmembrane</keyword>
<dbReference type="EMBL" id="MNCJ02000318">
    <property type="protein sequence ID" value="KAF5812879.1"/>
    <property type="molecule type" value="Genomic_DNA"/>
</dbReference>
<protein>
    <recommendedName>
        <fullName evidence="4">Transmembrane protein</fullName>
    </recommendedName>
</protein>
<feature type="transmembrane region" description="Helical" evidence="1">
    <location>
        <begin position="85"/>
        <end position="102"/>
    </location>
</feature>
<dbReference type="Gramene" id="mRNA:HanXRQr2_Chr03g0091621">
    <property type="protein sequence ID" value="mRNA:HanXRQr2_Chr03g0091621"/>
    <property type="gene ID" value="HanXRQr2_Chr03g0091621"/>
</dbReference>
<dbReference type="Proteomes" id="UP000215914">
    <property type="component" value="Unassembled WGS sequence"/>
</dbReference>
<keyword evidence="3" id="KW-1185">Reference proteome</keyword>
<evidence type="ECO:0000256" key="1">
    <source>
        <dbReference type="SAM" id="Phobius"/>
    </source>
</evidence>
<name>A0A9K3JD80_HELAN</name>
<reference evidence="2" key="2">
    <citation type="submission" date="2020-06" db="EMBL/GenBank/DDBJ databases">
        <title>Helianthus annuus Genome sequencing and assembly Release 2.</title>
        <authorList>
            <person name="Gouzy J."/>
            <person name="Langlade N."/>
            <person name="Munos S."/>
        </authorList>
    </citation>
    <scope>NUCLEOTIDE SEQUENCE</scope>
    <source>
        <tissue evidence="2">Leaves</tissue>
    </source>
</reference>
<keyword evidence="1" id="KW-0472">Membrane</keyword>
<comment type="caution">
    <text evidence="2">The sequence shown here is derived from an EMBL/GenBank/DDBJ whole genome shotgun (WGS) entry which is preliminary data.</text>
</comment>
<sequence length="126" mass="15108">MNLLIGVCSLFVRLMIPLIQHFSFTWIRILVCIIQIRFLDFFKGFWRKNRSMQLVKLKLVVQTQKLKLVAQTQTSVTLKYLASRFHISQICLIVVSTLFYLFRSSLNMPQKEWKTNIKMWYVLIVY</sequence>
<gene>
    <name evidence="2" type="ORF">HanXRQr2_Chr03g0091621</name>
</gene>